<protein>
    <submittedName>
        <fullName evidence="1">Uncharacterized protein</fullName>
    </submittedName>
</protein>
<sequence length="52" mass="5854">MQQERRPVAVASSWQLGNSRPKGAGMLHRRLQLQLLPPEKAQLPVLLLLDVL</sequence>
<dbReference type="AlphaFoldDB" id="A0AAV8YD27"/>
<evidence type="ECO:0000313" key="2">
    <source>
        <dbReference type="Proteomes" id="UP001162162"/>
    </source>
</evidence>
<dbReference type="Proteomes" id="UP001162162">
    <property type="component" value="Unassembled WGS sequence"/>
</dbReference>
<accession>A0AAV8YD27</accession>
<dbReference type="EMBL" id="JAPWTK010000129">
    <property type="protein sequence ID" value="KAJ8948864.1"/>
    <property type="molecule type" value="Genomic_DNA"/>
</dbReference>
<proteinExistence type="predicted"/>
<name>A0AAV8YD27_9CUCU</name>
<organism evidence="1 2">
    <name type="scientific">Aromia moschata</name>
    <dbReference type="NCBI Taxonomy" id="1265417"/>
    <lineage>
        <taxon>Eukaryota</taxon>
        <taxon>Metazoa</taxon>
        <taxon>Ecdysozoa</taxon>
        <taxon>Arthropoda</taxon>
        <taxon>Hexapoda</taxon>
        <taxon>Insecta</taxon>
        <taxon>Pterygota</taxon>
        <taxon>Neoptera</taxon>
        <taxon>Endopterygota</taxon>
        <taxon>Coleoptera</taxon>
        <taxon>Polyphaga</taxon>
        <taxon>Cucujiformia</taxon>
        <taxon>Chrysomeloidea</taxon>
        <taxon>Cerambycidae</taxon>
        <taxon>Cerambycinae</taxon>
        <taxon>Callichromatini</taxon>
        <taxon>Aromia</taxon>
    </lineage>
</organism>
<gene>
    <name evidence="1" type="ORF">NQ318_013518</name>
</gene>
<keyword evidence="2" id="KW-1185">Reference proteome</keyword>
<reference evidence="1" key="1">
    <citation type="journal article" date="2023" name="Insect Mol. Biol.">
        <title>Genome sequencing provides insights into the evolution of gene families encoding plant cell wall-degrading enzymes in longhorned beetles.</title>
        <authorList>
            <person name="Shin N.R."/>
            <person name="Okamura Y."/>
            <person name="Kirsch R."/>
            <person name="Pauchet Y."/>
        </authorList>
    </citation>
    <scope>NUCLEOTIDE SEQUENCE</scope>
    <source>
        <strain evidence="1">AMC_N1</strain>
    </source>
</reference>
<evidence type="ECO:0000313" key="1">
    <source>
        <dbReference type="EMBL" id="KAJ8948864.1"/>
    </source>
</evidence>
<comment type="caution">
    <text evidence="1">The sequence shown here is derived from an EMBL/GenBank/DDBJ whole genome shotgun (WGS) entry which is preliminary data.</text>
</comment>